<dbReference type="AlphaFoldDB" id="A0A1F5NBK9"/>
<evidence type="ECO:0000256" key="2">
    <source>
        <dbReference type="ARBA" id="ARBA00022475"/>
    </source>
</evidence>
<comment type="subcellular location">
    <subcellularLocation>
        <location evidence="1">Cell membrane</location>
        <topology evidence="1">Multi-pass membrane protein</topology>
    </subcellularLocation>
</comment>
<dbReference type="InterPro" id="IPR050250">
    <property type="entry name" value="Macrolide_Exporter_MacB"/>
</dbReference>
<sequence length="412" mass="44037">MKFSHAVKTAIAGLASHKSRSVLTILGIVIGVAAVILVVSLGKGAQNLILGQIQGLGSKTIAVLPGREPKGPSDIAQTFSDSLKEKDLEALRRKDNVPTLEKIMPVVFGGASASYGDETYRLTILGVSGLVGEIFDLRPQTGVFLTEDDVKNRAAAVVIGAKVKDELFGESAALGERIKIKGRNFRVVGVLPKKGQVSFFNFDEMALVPYTTAQQYIFGIKYFHRFIIQPSSEEEIGRTVQDVKITLRNSHGISSPDKDDFFVETQADLAARLGTITSVLTLFLAAIAAISLLVGGVGIMNIMLVSVTERTREIGLRKAVGATNRDILNQFLLEAIILTLIGGIVGVFAGAILSFLSSLALSNFAGLNWSFTFPLSAAFAGLLVSSLVGLVFGLYPAHQASLKSPIEALRYE</sequence>
<evidence type="ECO:0000256" key="3">
    <source>
        <dbReference type="ARBA" id="ARBA00022692"/>
    </source>
</evidence>
<evidence type="ECO:0000313" key="10">
    <source>
        <dbReference type="EMBL" id="OGE74820.1"/>
    </source>
</evidence>
<dbReference type="PANTHER" id="PTHR30572">
    <property type="entry name" value="MEMBRANE COMPONENT OF TRANSPORTER-RELATED"/>
    <property type="match status" value="1"/>
</dbReference>
<dbReference type="InterPro" id="IPR025857">
    <property type="entry name" value="MacB_PCD"/>
</dbReference>
<protein>
    <recommendedName>
        <fullName evidence="12">Multidrug ABC transporter substrate-binding protein</fullName>
    </recommendedName>
</protein>
<name>A0A1F5NBK9_9BACT</name>
<gene>
    <name evidence="10" type="ORF">A3K06_01725</name>
</gene>
<dbReference type="GO" id="GO:0005886">
    <property type="term" value="C:plasma membrane"/>
    <property type="evidence" value="ECO:0007669"/>
    <property type="project" value="UniProtKB-SubCell"/>
</dbReference>
<evidence type="ECO:0000256" key="5">
    <source>
        <dbReference type="ARBA" id="ARBA00023136"/>
    </source>
</evidence>
<keyword evidence="5 7" id="KW-0472">Membrane</keyword>
<dbReference type="PANTHER" id="PTHR30572:SF4">
    <property type="entry name" value="ABC TRANSPORTER PERMEASE YTRF"/>
    <property type="match status" value="1"/>
</dbReference>
<evidence type="ECO:0000313" key="11">
    <source>
        <dbReference type="Proteomes" id="UP000176547"/>
    </source>
</evidence>
<keyword evidence="2" id="KW-1003">Cell membrane</keyword>
<keyword evidence="4 7" id="KW-1133">Transmembrane helix</keyword>
<proteinExistence type="inferred from homology"/>
<dbReference type="InterPro" id="IPR003838">
    <property type="entry name" value="ABC3_permease_C"/>
</dbReference>
<dbReference type="GO" id="GO:0022857">
    <property type="term" value="F:transmembrane transporter activity"/>
    <property type="evidence" value="ECO:0007669"/>
    <property type="project" value="TreeGrafter"/>
</dbReference>
<feature type="transmembrane region" description="Helical" evidence="7">
    <location>
        <begin position="21"/>
        <end position="42"/>
    </location>
</feature>
<evidence type="ECO:0000259" key="8">
    <source>
        <dbReference type="Pfam" id="PF02687"/>
    </source>
</evidence>
<accession>A0A1F5NBK9</accession>
<dbReference type="EMBL" id="MFEG01000041">
    <property type="protein sequence ID" value="OGE74820.1"/>
    <property type="molecule type" value="Genomic_DNA"/>
</dbReference>
<feature type="transmembrane region" description="Helical" evidence="7">
    <location>
        <begin position="282"/>
        <end position="307"/>
    </location>
</feature>
<dbReference type="Pfam" id="PF02687">
    <property type="entry name" value="FtsX"/>
    <property type="match status" value="1"/>
</dbReference>
<evidence type="ECO:0000256" key="6">
    <source>
        <dbReference type="ARBA" id="ARBA00038076"/>
    </source>
</evidence>
<reference evidence="10 11" key="1">
    <citation type="journal article" date="2016" name="Nat. Commun.">
        <title>Thousands of microbial genomes shed light on interconnected biogeochemical processes in an aquifer system.</title>
        <authorList>
            <person name="Anantharaman K."/>
            <person name="Brown C.T."/>
            <person name="Hug L.A."/>
            <person name="Sharon I."/>
            <person name="Castelle C.J."/>
            <person name="Probst A.J."/>
            <person name="Thomas B.C."/>
            <person name="Singh A."/>
            <person name="Wilkins M.J."/>
            <person name="Karaoz U."/>
            <person name="Brodie E.L."/>
            <person name="Williams K.H."/>
            <person name="Hubbard S.S."/>
            <person name="Banfield J.F."/>
        </authorList>
    </citation>
    <scope>NUCLEOTIDE SEQUENCE [LARGE SCALE GENOMIC DNA]</scope>
</reference>
<feature type="domain" description="MacB-like periplasmic core" evidence="9">
    <location>
        <begin position="21"/>
        <end position="241"/>
    </location>
</feature>
<dbReference type="Pfam" id="PF12704">
    <property type="entry name" value="MacB_PCD"/>
    <property type="match status" value="1"/>
</dbReference>
<evidence type="ECO:0008006" key="12">
    <source>
        <dbReference type="Google" id="ProtNLM"/>
    </source>
</evidence>
<organism evidence="10 11">
    <name type="scientific">Candidatus Doudnabacteria bacterium RIFCSPHIGHO2_01_52_17</name>
    <dbReference type="NCBI Taxonomy" id="1817820"/>
    <lineage>
        <taxon>Bacteria</taxon>
        <taxon>Candidatus Doudnaibacteriota</taxon>
    </lineage>
</organism>
<evidence type="ECO:0000259" key="9">
    <source>
        <dbReference type="Pfam" id="PF12704"/>
    </source>
</evidence>
<dbReference type="Proteomes" id="UP000176547">
    <property type="component" value="Unassembled WGS sequence"/>
</dbReference>
<comment type="similarity">
    <text evidence="6">Belongs to the ABC-4 integral membrane protein family.</text>
</comment>
<comment type="caution">
    <text evidence="10">The sequence shown here is derived from an EMBL/GenBank/DDBJ whole genome shotgun (WGS) entry which is preliminary data.</text>
</comment>
<feature type="transmembrane region" description="Helical" evidence="7">
    <location>
        <begin position="373"/>
        <end position="395"/>
    </location>
</feature>
<evidence type="ECO:0000256" key="1">
    <source>
        <dbReference type="ARBA" id="ARBA00004651"/>
    </source>
</evidence>
<feature type="domain" description="ABC3 transporter permease C-terminal" evidence="8">
    <location>
        <begin position="286"/>
        <end position="401"/>
    </location>
</feature>
<evidence type="ECO:0000256" key="4">
    <source>
        <dbReference type="ARBA" id="ARBA00022989"/>
    </source>
</evidence>
<keyword evidence="3 7" id="KW-0812">Transmembrane</keyword>
<evidence type="ECO:0000256" key="7">
    <source>
        <dbReference type="SAM" id="Phobius"/>
    </source>
</evidence>
<feature type="transmembrane region" description="Helical" evidence="7">
    <location>
        <begin position="327"/>
        <end position="353"/>
    </location>
</feature>